<dbReference type="Proteomes" id="UP001307889">
    <property type="component" value="Chromosome 7"/>
</dbReference>
<evidence type="ECO:0000256" key="8">
    <source>
        <dbReference type="SAM" id="MobiDB-lite"/>
    </source>
</evidence>
<dbReference type="SUPFAM" id="SSF52141">
    <property type="entry name" value="Uracil-DNA glycosylase-like"/>
    <property type="match status" value="1"/>
</dbReference>
<dbReference type="NCBIfam" id="TIGR00628">
    <property type="entry name" value="ung"/>
    <property type="match status" value="1"/>
</dbReference>
<evidence type="ECO:0000256" key="7">
    <source>
        <dbReference type="RuleBase" id="RU003780"/>
    </source>
</evidence>
<keyword evidence="4 5" id="KW-0234">DNA repair</keyword>
<organism evidence="10 11">
    <name type="scientific">Nesidiocoris tenuis</name>
    <dbReference type="NCBI Taxonomy" id="355587"/>
    <lineage>
        <taxon>Eukaryota</taxon>
        <taxon>Metazoa</taxon>
        <taxon>Ecdysozoa</taxon>
        <taxon>Arthropoda</taxon>
        <taxon>Hexapoda</taxon>
        <taxon>Insecta</taxon>
        <taxon>Pterygota</taxon>
        <taxon>Neoptera</taxon>
        <taxon>Paraneoptera</taxon>
        <taxon>Hemiptera</taxon>
        <taxon>Heteroptera</taxon>
        <taxon>Panheteroptera</taxon>
        <taxon>Cimicomorpha</taxon>
        <taxon>Miridae</taxon>
        <taxon>Dicyphina</taxon>
        <taxon>Nesidiocoris</taxon>
    </lineage>
</organism>
<dbReference type="EC" id="3.2.2.27" evidence="5 7"/>
<dbReference type="PANTHER" id="PTHR11264:SF0">
    <property type="entry name" value="URACIL-DNA GLYCOSYLASE"/>
    <property type="match status" value="1"/>
</dbReference>
<dbReference type="InterPro" id="IPR005122">
    <property type="entry name" value="Uracil-DNA_glycosylase-like"/>
</dbReference>
<feature type="domain" description="Uracil-DNA glycosylase-like" evidence="9">
    <location>
        <begin position="166"/>
        <end position="327"/>
    </location>
</feature>
<dbReference type="NCBIfam" id="NF003588">
    <property type="entry name" value="PRK05254.1-1"/>
    <property type="match status" value="1"/>
</dbReference>
<feature type="active site" description="Proton acceptor" evidence="5 6">
    <location>
        <position position="181"/>
    </location>
</feature>
<evidence type="ECO:0000256" key="5">
    <source>
        <dbReference type="HAMAP-Rule" id="MF_03166"/>
    </source>
</evidence>
<dbReference type="NCBIfam" id="NF003589">
    <property type="entry name" value="PRK05254.1-2"/>
    <property type="match status" value="1"/>
</dbReference>
<dbReference type="CDD" id="cd10027">
    <property type="entry name" value="UDG-F1-like"/>
    <property type="match status" value="1"/>
</dbReference>
<proteinExistence type="inferred from homology"/>
<evidence type="ECO:0000256" key="1">
    <source>
        <dbReference type="ARBA" id="ARBA00008184"/>
    </source>
</evidence>
<keyword evidence="11" id="KW-1185">Reference proteome</keyword>
<dbReference type="InterPro" id="IPR002043">
    <property type="entry name" value="UDG_fam1"/>
</dbReference>
<dbReference type="EMBL" id="AP028915">
    <property type="protein sequence ID" value="BES96483.1"/>
    <property type="molecule type" value="Genomic_DNA"/>
</dbReference>
<evidence type="ECO:0000256" key="3">
    <source>
        <dbReference type="ARBA" id="ARBA00022801"/>
    </source>
</evidence>
<comment type="subcellular location">
    <subcellularLocation>
        <location evidence="5">Mitochondrion</location>
    </subcellularLocation>
    <subcellularLocation>
        <location evidence="5">Nucleus</location>
    </subcellularLocation>
</comment>
<keyword evidence="5" id="KW-0539">Nucleus</keyword>
<keyword evidence="5" id="KW-0496">Mitochondrion</keyword>
<dbReference type="HAMAP" id="MF_00148">
    <property type="entry name" value="UDG"/>
    <property type="match status" value="1"/>
</dbReference>
<evidence type="ECO:0000256" key="2">
    <source>
        <dbReference type="ARBA" id="ARBA00022763"/>
    </source>
</evidence>
<evidence type="ECO:0000259" key="9">
    <source>
        <dbReference type="SMART" id="SM00986"/>
    </source>
</evidence>
<dbReference type="InterPro" id="IPR018085">
    <property type="entry name" value="Ura-DNA_Glyclase_AS"/>
</dbReference>
<dbReference type="Pfam" id="PF03167">
    <property type="entry name" value="UDG"/>
    <property type="match status" value="1"/>
</dbReference>
<dbReference type="SMART" id="SM00987">
    <property type="entry name" value="UreE_C"/>
    <property type="match status" value="1"/>
</dbReference>
<feature type="region of interest" description="Disordered" evidence="8">
    <location>
        <begin position="17"/>
        <end position="95"/>
    </location>
</feature>
<dbReference type="PANTHER" id="PTHR11264">
    <property type="entry name" value="URACIL-DNA GLYCOSYLASE"/>
    <property type="match status" value="1"/>
</dbReference>
<evidence type="ECO:0000256" key="6">
    <source>
        <dbReference type="PROSITE-ProRule" id="PRU10072"/>
    </source>
</evidence>
<dbReference type="SMART" id="SM00986">
    <property type="entry name" value="UDG"/>
    <property type="match status" value="1"/>
</dbReference>
<comment type="catalytic activity">
    <reaction evidence="5 7">
        <text>Hydrolyzes single-stranded DNA or mismatched double-stranded DNA and polynucleotides, releasing free uracil.</text>
        <dbReference type="EC" id="3.2.2.27"/>
    </reaction>
</comment>
<name>A0ABN7AWV2_9HEMI</name>
<sequence>MSQKKLSSFFKTIQKTSPTCKRKIDPNTTASENESPAAKAPKLGDEISLAELDGNVDSDSAYNSEDTKGSSWSTLSSQDASNKLSQPENVERSSIFQPSHESVIAEIAQLADEFAVVDKKMGPSWYKALKSEFRKPYFAKLSKFVTEERSKAEIYPPPDKVWSWTKECSLDNIKVVILGQDPYHNPGQAHGLCFSVLPPVPPPPSLVNMYKELTTDIEGFTTPNHGYLVGWARQGVLLLNACLTVRKNMANSHKDQGWEQLTSSVIKYLNDHKTGLVFMLWGAYAQKKAEFVDKKKHCVLKTVHPSPLSASRGWFGSKHFSKCNEYLKSVGKRPIDWNRLPAK</sequence>
<keyword evidence="3 5" id="KW-0378">Hydrolase</keyword>
<protein>
    <recommendedName>
        <fullName evidence="5 7">Uracil-DNA glycosylase</fullName>
        <shortName evidence="5">UDG</shortName>
        <ecNumber evidence="5 7">3.2.2.27</ecNumber>
    </recommendedName>
</protein>
<dbReference type="NCBIfam" id="NF003592">
    <property type="entry name" value="PRK05254.1-5"/>
    <property type="match status" value="1"/>
</dbReference>
<accession>A0ABN7AWV2</accession>
<evidence type="ECO:0000313" key="11">
    <source>
        <dbReference type="Proteomes" id="UP001307889"/>
    </source>
</evidence>
<evidence type="ECO:0000313" key="10">
    <source>
        <dbReference type="EMBL" id="BES96483.1"/>
    </source>
</evidence>
<gene>
    <name evidence="10" type="ORF">NTJ_09294</name>
</gene>
<dbReference type="NCBIfam" id="NF003591">
    <property type="entry name" value="PRK05254.1-4"/>
    <property type="match status" value="1"/>
</dbReference>
<comment type="function">
    <text evidence="5 7">Excises uracil residues from the DNA which can arise as a result of misincorporation of dUMP residues by DNA polymerase or due to deamination of cytosine.</text>
</comment>
<keyword evidence="2 5" id="KW-0227">DNA damage</keyword>
<evidence type="ECO:0000256" key="4">
    <source>
        <dbReference type="ARBA" id="ARBA00023204"/>
    </source>
</evidence>
<dbReference type="InterPro" id="IPR036895">
    <property type="entry name" value="Uracil-DNA_glycosylase-like_sf"/>
</dbReference>
<dbReference type="Gene3D" id="3.40.470.10">
    <property type="entry name" value="Uracil-DNA glycosylase-like domain"/>
    <property type="match status" value="1"/>
</dbReference>
<dbReference type="PROSITE" id="PS00130">
    <property type="entry name" value="U_DNA_GLYCOSYLASE"/>
    <property type="match status" value="1"/>
</dbReference>
<comment type="similarity">
    <text evidence="1 5 7">Belongs to the uracil-DNA glycosylase (UDG) superfamily. UNG family.</text>
</comment>
<reference evidence="10 11" key="1">
    <citation type="submission" date="2023-09" db="EMBL/GenBank/DDBJ databases">
        <title>Nesidiocoris tenuis whole genome shotgun sequence.</title>
        <authorList>
            <person name="Shibata T."/>
            <person name="Shimoda M."/>
            <person name="Kobayashi T."/>
            <person name="Uehara T."/>
        </authorList>
    </citation>
    <scope>NUCLEOTIDE SEQUENCE [LARGE SCALE GENOMIC DNA]</scope>
    <source>
        <strain evidence="10 11">Japan</strain>
    </source>
</reference>
<feature type="compositionally biased region" description="Polar residues" evidence="8">
    <location>
        <begin position="57"/>
        <end position="95"/>
    </location>
</feature>